<accession>A0AA37PER0</accession>
<evidence type="ECO:0000313" key="2">
    <source>
        <dbReference type="Proteomes" id="UP001055115"/>
    </source>
</evidence>
<proteinExistence type="predicted"/>
<comment type="caution">
    <text evidence="1">The sequence shown here is derived from an EMBL/GenBank/DDBJ whole genome shotgun (WGS) entry which is preliminary data.</text>
</comment>
<name>A0AA37PER0_9PEZI</name>
<dbReference type="GeneID" id="73331837"/>
<keyword evidence="2" id="KW-1185">Reference proteome</keyword>
<sequence length="147" mass="16868">MIDDDLNHLVRKKGLLNRLRPAQLPQDRSQNPTAFALRFGIHPDRKDGRSRLTPTRSTFRKFKVNGVDSIDIKGDYIVKQAEKYAANSGLDDVDALLERYSQMTPRDIRQSSETETFVLQAMQDMQDDEDWQSLVFGGVTTHEVRSE</sequence>
<reference evidence="1 2" key="1">
    <citation type="submission" date="2022-03" db="EMBL/GenBank/DDBJ databases">
        <title>Genome data of Colletotrichum spp.</title>
        <authorList>
            <person name="Utami Y.D."/>
            <person name="Hiruma K."/>
        </authorList>
    </citation>
    <scope>NUCLEOTIDE SEQUENCE [LARGE SCALE GENOMIC DNA]</scope>
    <source>
        <strain evidence="1 2">MAFF 239500</strain>
    </source>
</reference>
<dbReference type="EMBL" id="BQXU01000041">
    <property type="protein sequence ID" value="GKT50854.1"/>
    <property type="molecule type" value="Genomic_DNA"/>
</dbReference>
<dbReference type="AlphaFoldDB" id="A0AA37PER0"/>
<gene>
    <name evidence="1" type="ORF">ColSpa_11035</name>
</gene>
<organism evidence="1 2">
    <name type="scientific">Colletotrichum spaethianum</name>
    <dbReference type="NCBI Taxonomy" id="700344"/>
    <lineage>
        <taxon>Eukaryota</taxon>
        <taxon>Fungi</taxon>
        <taxon>Dikarya</taxon>
        <taxon>Ascomycota</taxon>
        <taxon>Pezizomycotina</taxon>
        <taxon>Sordariomycetes</taxon>
        <taxon>Hypocreomycetidae</taxon>
        <taxon>Glomerellales</taxon>
        <taxon>Glomerellaceae</taxon>
        <taxon>Colletotrichum</taxon>
        <taxon>Colletotrichum spaethianum species complex</taxon>
    </lineage>
</organism>
<protein>
    <submittedName>
        <fullName evidence="1">Uncharacterized protein</fullName>
    </submittedName>
</protein>
<dbReference type="RefSeq" id="XP_049133204.1">
    <property type="nucleotide sequence ID" value="XM_049277247.1"/>
</dbReference>
<dbReference type="Proteomes" id="UP001055115">
    <property type="component" value="Unassembled WGS sequence"/>
</dbReference>
<evidence type="ECO:0000313" key="1">
    <source>
        <dbReference type="EMBL" id="GKT50854.1"/>
    </source>
</evidence>